<evidence type="ECO:0000313" key="1">
    <source>
        <dbReference type="EMBL" id="KYO25951.1"/>
    </source>
</evidence>
<proteinExistence type="predicted"/>
<dbReference type="Proteomes" id="UP000050525">
    <property type="component" value="Unassembled WGS sequence"/>
</dbReference>
<evidence type="ECO:0000313" key="2">
    <source>
        <dbReference type="Proteomes" id="UP000050525"/>
    </source>
</evidence>
<dbReference type="AlphaFoldDB" id="A0A151MN26"/>
<dbReference type="EMBL" id="AKHW03005657">
    <property type="protein sequence ID" value="KYO25951.1"/>
    <property type="molecule type" value="Genomic_DNA"/>
</dbReference>
<organism evidence="1 2">
    <name type="scientific">Alligator mississippiensis</name>
    <name type="common">American alligator</name>
    <dbReference type="NCBI Taxonomy" id="8496"/>
    <lineage>
        <taxon>Eukaryota</taxon>
        <taxon>Metazoa</taxon>
        <taxon>Chordata</taxon>
        <taxon>Craniata</taxon>
        <taxon>Vertebrata</taxon>
        <taxon>Euteleostomi</taxon>
        <taxon>Archelosauria</taxon>
        <taxon>Archosauria</taxon>
        <taxon>Crocodylia</taxon>
        <taxon>Alligatoridae</taxon>
        <taxon>Alligatorinae</taxon>
        <taxon>Alligator</taxon>
    </lineage>
</organism>
<protein>
    <submittedName>
        <fullName evidence="1">Uncharacterized protein</fullName>
    </submittedName>
</protein>
<comment type="caution">
    <text evidence="1">The sequence shown here is derived from an EMBL/GenBank/DDBJ whole genome shotgun (WGS) entry which is preliminary data.</text>
</comment>
<reference evidence="1 2" key="1">
    <citation type="journal article" date="2012" name="Genome Biol.">
        <title>Sequencing three crocodilian genomes to illuminate the evolution of archosaurs and amniotes.</title>
        <authorList>
            <person name="St John J.A."/>
            <person name="Braun E.L."/>
            <person name="Isberg S.R."/>
            <person name="Miles L.G."/>
            <person name="Chong A.Y."/>
            <person name="Gongora J."/>
            <person name="Dalzell P."/>
            <person name="Moran C."/>
            <person name="Bed'hom B."/>
            <person name="Abzhanov A."/>
            <person name="Burgess S.C."/>
            <person name="Cooksey A.M."/>
            <person name="Castoe T.A."/>
            <person name="Crawford N.G."/>
            <person name="Densmore L.D."/>
            <person name="Drew J.C."/>
            <person name="Edwards S.V."/>
            <person name="Faircloth B.C."/>
            <person name="Fujita M.K."/>
            <person name="Greenwold M.J."/>
            <person name="Hoffmann F.G."/>
            <person name="Howard J.M."/>
            <person name="Iguchi T."/>
            <person name="Janes D.E."/>
            <person name="Khan S.Y."/>
            <person name="Kohno S."/>
            <person name="de Koning A.J."/>
            <person name="Lance S.L."/>
            <person name="McCarthy F.M."/>
            <person name="McCormack J.E."/>
            <person name="Merchant M.E."/>
            <person name="Peterson D.G."/>
            <person name="Pollock D.D."/>
            <person name="Pourmand N."/>
            <person name="Raney B.J."/>
            <person name="Roessler K.A."/>
            <person name="Sanford J.R."/>
            <person name="Sawyer R.H."/>
            <person name="Schmidt C.J."/>
            <person name="Triplett E.W."/>
            <person name="Tuberville T.D."/>
            <person name="Venegas-Anaya M."/>
            <person name="Howard J.T."/>
            <person name="Jarvis E.D."/>
            <person name="Guillette L.J.Jr."/>
            <person name="Glenn T.C."/>
            <person name="Green R.E."/>
            <person name="Ray D.A."/>
        </authorList>
    </citation>
    <scope>NUCLEOTIDE SEQUENCE [LARGE SCALE GENOMIC DNA]</scope>
    <source>
        <strain evidence="1">KSC_2009_1</strain>
    </source>
</reference>
<name>A0A151MN26_ALLMI</name>
<keyword evidence="2" id="KW-1185">Reference proteome</keyword>
<sequence>MEGPPGAVLERPRALQHPATRIAGLLDWCFEKAVLSKHLFPRLFTMASGRCSVVLQPQQNGTPFQGKNMNS</sequence>
<accession>A0A151MN26</accession>
<gene>
    <name evidence="1" type="ORF">Y1Q_0003732</name>
</gene>